<feature type="transmembrane region" description="Helical" evidence="1">
    <location>
        <begin position="44"/>
        <end position="61"/>
    </location>
</feature>
<reference evidence="2 3" key="1">
    <citation type="submission" date="2023-10" db="EMBL/GenBank/DDBJ databases">
        <title>Complete genome sequence of Shewanella sp. DAU334.</title>
        <authorList>
            <person name="Lee Y.-S."/>
            <person name="Jeong H.-R."/>
            <person name="Hwang E.-J."/>
            <person name="Choi Y.-L."/>
            <person name="Kim G.-D."/>
        </authorList>
    </citation>
    <scope>NUCLEOTIDE SEQUENCE [LARGE SCALE GENOMIC DNA]</scope>
    <source>
        <strain evidence="2 3">DAU334</strain>
    </source>
</reference>
<evidence type="ECO:0000313" key="3">
    <source>
        <dbReference type="Proteomes" id="UP001529491"/>
    </source>
</evidence>
<feature type="transmembrane region" description="Helical" evidence="1">
    <location>
        <begin position="73"/>
        <end position="92"/>
    </location>
</feature>
<dbReference type="Proteomes" id="UP001529491">
    <property type="component" value="Chromosome"/>
</dbReference>
<proteinExistence type="predicted"/>
<keyword evidence="1" id="KW-0472">Membrane</keyword>
<organism evidence="2 3">
    <name type="scientific">Shewanella youngdeokensis</name>
    <dbReference type="NCBI Taxonomy" id="2999068"/>
    <lineage>
        <taxon>Bacteria</taxon>
        <taxon>Pseudomonadati</taxon>
        <taxon>Pseudomonadota</taxon>
        <taxon>Gammaproteobacteria</taxon>
        <taxon>Alteromonadales</taxon>
        <taxon>Shewanellaceae</taxon>
        <taxon>Shewanella</taxon>
    </lineage>
</organism>
<evidence type="ECO:0000256" key="1">
    <source>
        <dbReference type="SAM" id="Phobius"/>
    </source>
</evidence>
<keyword evidence="1" id="KW-0812">Transmembrane</keyword>
<dbReference type="EMBL" id="CP136522">
    <property type="protein sequence ID" value="WOT05868.1"/>
    <property type="molecule type" value="Genomic_DNA"/>
</dbReference>
<sequence>MSMNRDPYITFIGAKGVAFAWIGSVLGPLFVFSTLGDFKHANTYIGLVFILIVVLSIRDGFKAKKHGKTSDFIALAIMPIVIPVLCILWFAFSI</sequence>
<accession>A0ABZ0K1W8</accession>
<keyword evidence="3" id="KW-1185">Reference proteome</keyword>
<evidence type="ECO:0000313" key="2">
    <source>
        <dbReference type="EMBL" id="WOT05868.1"/>
    </source>
</evidence>
<keyword evidence="1" id="KW-1133">Transmembrane helix</keyword>
<dbReference type="RefSeq" id="WP_310470130.1">
    <property type="nucleotide sequence ID" value="NZ_CP136522.1"/>
</dbReference>
<protein>
    <submittedName>
        <fullName evidence="2">Uncharacterized protein</fullName>
    </submittedName>
</protein>
<name>A0ABZ0K1W8_9GAMM</name>
<feature type="transmembrane region" description="Helical" evidence="1">
    <location>
        <begin position="12"/>
        <end position="32"/>
    </location>
</feature>
<gene>
    <name evidence="2" type="ORF">RGE70_03285</name>
</gene>